<protein>
    <submittedName>
        <fullName evidence="1">Uncharacterized protein</fullName>
    </submittedName>
</protein>
<gene>
    <name evidence="1" type="ORF">BDN72DRAFT_839460</name>
</gene>
<organism evidence="1 2">
    <name type="scientific">Pluteus cervinus</name>
    <dbReference type="NCBI Taxonomy" id="181527"/>
    <lineage>
        <taxon>Eukaryota</taxon>
        <taxon>Fungi</taxon>
        <taxon>Dikarya</taxon>
        <taxon>Basidiomycota</taxon>
        <taxon>Agaricomycotina</taxon>
        <taxon>Agaricomycetes</taxon>
        <taxon>Agaricomycetidae</taxon>
        <taxon>Agaricales</taxon>
        <taxon>Pluteineae</taxon>
        <taxon>Pluteaceae</taxon>
        <taxon>Pluteus</taxon>
    </lineage>
</organism>
<accession>A0ACD3AVW8</accession>
<name>A0ACD3AVW8_9AGAR</name>
<dbReference type="EMBL" id="ML208318">
    <property type="protein sequence ID" value="TFK70148.1"/>
    <property type="molecule type" value="Genomic_DNA"/>
</dbReference>
<sequence length="389" mass="44184">MSALPLDILDLIARLLQHNPAALKAACLVARPFQFAFQAVLFSNVQINNETSLNKFLAVIYDQPLFASFVRSLELFFTRGSIGTIFVKLPLLRSLAIRDRRVLPPELCIALGVALGSQHLTSFTLWGVQEFPLQVLHEASALQHFSSIGTSYHGQEKALTNTNGDQIQKRASPRSLLRTLSLSYMGSDNHELLKWLTHPGCTVDIRGVKRLVFYVDLELDHNIFCNFLSVIPPTLEHLTFRAPRLISTTSIWLEQSKDFPLARFTHLRTMTIFTYIKTTEVYTEIDLLPWCHAFLSTLSTPSTVESLEIQCTWTFMPVTWPRSHPDTARRQRWNDFDGLLSSTAFPSLGEISLHLDLREGRLEEVKNAITRNLPRLEQQGKLRILAMLS</sequence>
<evidence type="ECO:0000313" key="1">
    <source>
        <dbReference type="EMBL" id="TFK70148.1"/>
    </source>
</evidence>
<evidence type="ECO:0000313" key="2">
    <source>
        <dbReference type="Proteomes" id="UP000308600"/>
    </source>
</evidence>
<dbReference type="Proteomes" id="UP000308600">
    <property type="component" value="Unassembled WGS sequence"/>
</dbReference>
<proteinExistence type="predicted"/>
<reference evidence="1 2" key="1">
    <citation type="journal article" date="2019" name="Nat. Ecol. Evol.">
        <title>Megaphylogeny resolves global patterns of mushroom evolution.</title>
        <authorList>
            <person name="Varga T."/>
            <person name="Krizsan K."/>
            <person name="Foldi C."/>
            <person name="Dima B."/>
            <person name="Sanchez-Garcia M."/>
            <person name="Sanchez-Ramirez S."/>
            <person name="Szollosi G.J."/>
            <person name="Szarkandi J.G."/>
            <person name="Papp V."/>
            <person name="Albert L."/>
            <person name="Andreopoulos W."/>
            <person name="Angelini C."/>
            <person name="Antonin V."/>
            <person name="Barry K.W."/>
            <person name="Bougher N.L."/>
            <person name="Buchanan P."/>
            <person name="Buyck B."/>
            <person name="Bense V."/>
            <person name="Catcheside P."/>
            <person name="Chovatia M."/>
            <person name="Cooper J."/>
            <person name="Damon W."/>
            <person name="Desjardin D."/>
            <person name="Finy P."/>
            <person name="Geml J."/>
            <person name="Haridas S."/>
            <person name="Hughes K."/>
            <person name="Justo A."/>
            <person name="Karasinski D."/>
            <person name="Kautmanova I."/>
            <person name="Kiss B."/>
            <person name="Kocsube S."/>
            <person name="Kotiranta H."/>
            <person name="LaButti K.M."/>
            <person name="Lechner B.E."/>
            <person name="Liimatainen K."/>
            <person name="Lipzen A."/>
            <person name="Lukacs Z."/>
            <person name="Mihaltcheva S."/>
            <person name="Morgado L.N."/>
            <person name="Niskanen T."/>
            <person name="Noordeloos M.E."/>
            <person name="Ohm R.A."/>
            <person name="Ortiz-Santana B."/>
            <person name="Ovrebo C."/>
            <person name="Racz N."/>
            <person name="Riley R."/>
            <person name="Savchenko A."/>
            <person name="Shiryaev A."/>
            <person name="Soop K."/>
            <person name="Spirin V."/>
            <person name="Szebenyi C."/>
            <person name="Tomsovsky M."/>
            <person name="Tulloss R.E."/>
            <person name="Uehling J."/>
            <person name="Grigoriev I.V."/>
            <person name="Vagvolgyi C."/>
            <person name="Papp T."/>
            <person name="Martin F.M."/>
            <person name="Miettinen O."/>
            <person name="Hibbett D.S."/>
            <person name="Nagy L.G."/>
        </authorList>
    </citation>
    <scope>NUCLEOTIDE SEQUENCE [LARGE SCALE GENOMIC DNA]</scope>
    <source>
        <strain evidence="1 2">NL-1719</strain>
    </source>
</reference>
<keyword evidence="2" id="KW-1185">Reference proteome</keyword>